<feature type="domain" description="HNH endonuclease 5" evidence="1">
    <location>
        <begin position="58"/>
        <end position="94"/>
    </location>
</feature>
<dbReference type="Proteomes" id="UP000774000">
    <property type="component" value="Unassembled WGS sequence"/>
</dbReference>
<proteinExistence type="predicted"/>
<evidence type="ECO:0000313" key="2">
    <source>
        <dbReference type="EMBL" id="MBM7555790.1"/>
    </source>
</evidence>
<comment type="caution">
    <text evidence="2">The sequence shown here is derived from an EMBL/GenBank/DDBJ whole genome shotgun (WGS) entry which is preliminary data.</text>
</comment>
<dbReference type="Gene3D" id="1.10.30.50">
    <property type="match status" value="1"/>
</dbReference>
<keyword evidence="3" id="KW-1185">Reference proteome</keyword>
<dbReference type="InterPro" id="IPR003615">
    <property type="entry name" value="HNH_nuc"/>
</dbReference>
<dbReference type="InterPro" id="IPR029471">
    <property type="entry name" value="HNH_5"/>
</dbReference>
<dbReference type="EMBL" id="JAFBDQ010000003">
    <property type="protein sequence ID" value="MBM7555790.1"/>
    <property type="molecule type" value="Genomic_DNA"/>
</dbReference>
<accession>A0A938XQZ4</accession>
<reference evidence="2" key="1">
    <citation type="submission" date="2021-01" db="EMBL/GenBank/DDBJ databases">
        <title>Genomic Encyclopedia of Type Strains, Phase IV (KMG-IV): sequencing the most valuable type-strain genomes for metagenomic binning, comparative biology and taxonomic classification.</title>
        <authorList>
            <person name="Goeker M."/>
        </authorList>
    </citation>
    <scope>NUCLEOTIDE SEQUENCE</scope>
    <source>
        <strain evidence="2">DSM 23230</strain>
    </source>
</reference>
<dbReference type="Pfam" id="PF14279">
    <property type="entry name" value="HNH_5"/>
    <property type="match status" value="1"/>
</dbReference>
<name>A0A938XQZ4_9FIRM</name>
<protein>
    <recommendedName>
        <fullName evidence="1">HNH endonuclease 5 domain-containing protein</fullName>
    </recommendedName>
</protein>
<dbReference type="CDD" id="cd00085">
    <property type="entry name" value="HNHc"/>
    <property type="match status" value="1"/>
</dbReference>
<dbReference type="RefSeq" id="WP_204700517.1">
    <property type="nucleotide sequence ID" value="NZ_JAFBDQ010000003.1"/>
</dbReference>
<organism evidence="2 3">
    <name type="scientific">Halanaerobacter jeridensis</name>
    <dbReference type="NCBI Taxonomy" id="706427"/>
    <lineage>
        <taxon>Bacteria</taxon>
        <taxon>Bacillati</taxon>
        <taxon>Bacillota</taxon>
        <taxon>Clostridia</taxon>
        <taxon>Halanaerobiales</taxon>
        <taxon>Halobacteroidaceae</taxon>
        <taxon>Halanaerobacter</taxon>
    </lineage>
</organism>
<gene>
    <name evidence="2" type="ORF">JOC47_000624</name>
</gene>
<evidence type="ECO:0000313" key="3">
    <source>
        <dbReference type="Proteomes" id="UP000774000"/>
    </source>
</evidence>
<evidence type="ECO:0000259" key="1">
    <source>
        <dbReference type="Pfam" id="PF14279"/>
    </source>
</evidence>
<dbReference type="AlphaFoldDB" id="A0A938XQZ4"/>
<sequence length="185" mass="21921">MQSKADIFEYWKDWLDERGFDWGEPSCWACGHWWDTKYDVEDPNAPWEEIRKAWNKVPLQRCHIIPKSLGGEDEPSNLFLMCIECHDRAPDTTSREAFFKWVENQSWTGRMFKSIEEECKTFGFDEKTPKEIEELSDMLISKDFKEWARDKIGIHFSQSGYGSQITPSTIVALFWEYSKIKNNNL</sequence>